<feature type="region of interest" description="Disordered" evidence="1">
    <location>
        <begin position="66"/>
        <end position="94"/>
    </location>
</feature>
<evidence type="ECO:0000256" key="1">
    <source>
        <dbReference type="SAM" id="MobiDB-lite"/>
    </source>
</evidence>
<dbReference type="EMBL" id="JBHLUH010000021">
    <property type="protein sequence ID" value="MFC0528884.1"/>
    <property type="molecule type" value="Genomic_DNA"/>
</dbReference>
<accession>A0ABV6M2Z1</accession>
<evidence type="ECO:0000313" key="2">
    <source>
        <dbReference type="EMBL" id="MFC0528884.1"/>
    </source>
</evidence>
<organism evidence="2 3">
    <name type="scientific">Phytohabitans kaempferiae</name>
    <dbReference type="NCBI Taxonomy" id="1620943"/>
    <lineage>
        <taxon>Bacteria</taxon>
        <taxon>Bacillati</taxon>
        <taxon>Actinomycetota</taxon>
        <taxon>Actinomycetes</taxon>
        <taxon>Micromonosporales</taxon>
        <taxon>Micromonosporaceae</taxon>
    </lineage>
</organism>
<name>A0ABV6M2Z1_9ACTN</name>
<dbReference type="Proteomes" id="UP001589867">
    <property type="component" value="Unassembled WGS sequence"/>
</dbReference>
<evidence type="ECO:0000313" key="3">
    <source>
        <dbReference type="Proteomes" id="UP001589867"/>
    </source>
</evidence>
<keyword evidence="3" id="KW-1185">Reference proteome</keyword>
<reference evidence="2 3" key="1">
    <citation type="submission" date="2024-09" db="EMBL/GenBank/DDBJ databases">
        <authorList>
            <person name="Sun Q."/>
            <person name="Mori K."/>
        </authorList>
    </citation>
    <scope>NUCLEOTIDE SEQUENCE [LARGE SCALE GENOMIC DNA]</scope>
    <source>
        <strain evidence="2 3">TBRC 3947</strain>
    </source>
</reference>
<proteinExistence type="predicted"/>
<sequence length="94" mass="9932">MSNTQPNGLVEIPRSVLSIAVGMIDTVERAVIGPARVRTARGNAWEAICADRARADRHDEVRRLVSQLSVGSSPRSSASQAAVGPSAGRRPARS</sequence>
<gene>
    <name evidence="2" type="ORF">ACFFIA_14570</name>
</gene>
<comment type="caution">
    <text evidence="2">The sequence shown here is derived from an EMBL/GenBank/DDBJ whole genome shotgun (WGS) entry which is preliminary data.</text>
</comment>
<protein>
    <submittedName>
        <fullName evidence="2">Uncharacterized protein</fullName>
    </submittedName>
</protein>
<dbReference type="RefSeq" id="WP_377251067.1">
    <property type="nucleotide sequence ID" value="NZ_JBHLUH010000021.1"/>
</dbReference>
<feature type="compositionally biased region" description="Polar residues" evidence="1">
    <location>
        <begin position="66"/>
        <end position="80"/>
    </location>
</feature>